<evidence type="ECO:0000256" key="3">
    <source>
        <dbReference type="ARBA" id="ARBA00016195"/>
    </source>
</evidence>
<evidence type="ECO:0000256" key="2">
    <source>
        <dbReference type="ARBA" id="ARBA00007149"/>
    </source>
</evidence>
<gene>
    <name evidence="11" type="ORF">RDB_LOCUS48178</name>
</gene>
<evidence type="ECO:0000256" key="7">
    <source>
        <dbReference type="ARBA" id="ARBA00022824"/>
    </source>
</evidence>
<organism evidence="11 12">
    <name type="scientific">Rhizoctonia solani</name>
    <dbReference type="NCBI Taxonomy" id="456999"/>
    <lineage>
        <taxon>Eukaryota</taxon>
        <taxon>Fungi</taxon>
        <taxon>Dikarya</taxon>
        <taxon>Basidiomycota</taxon>
        <taxon>Agaricomycotina</taxon>
        <taxon>Agaricomycetes</taxon>
        <taxon>Cantharellales</taxon>
        <taxon>Ceratobasidiaceae</taxon>
        <taxon>Rhizoctonia</taxon>
    </lineage>
</organism>
<evidence type="ECO:0000256" key="10">
    <source>
        <dbReference type="SAM" id="SignalP"/>
    </source>
</evidence>
<proteinExistence type="inferred from homology"/>
<reference evidence="11" key="1">
    <citation type="submission" date="2021-01" db="EMBL/GenBank/DDBJ databases">
        <authorList>
            <person name="Kaushik A."/>
        </authorList>
    </citation>
    <scope>NUCLEOTIDE SEQUENCE</scope>
    <source>
        <strain evidence="11">AG4-R118</strain>
    </source>
</reference>
<comment type="similarity">
    <text evidence="2">Belongs to the ROT1 family.</text>
</comment>
<sequence>MLLTTYALFVTFISAPLVLGQVVYDSKHNVTSLRGTWGMNPYDHVLTGPTFFNPVNRTFTVPESYNNLDNWSWSYSFTDDGFWERCTYHSLVIMGENCTASGATLYYQHGTYQLHSNGSIALTPFAKDGTVETRVSPGCGYINETSSYDDPGFVESWSITRDPTLGSVLRLVQPHLPAFRLPLVYNPPNMHPTRQLITQL</sequence>
<dbReference type="EMBL" id="CAJMWX010000939">
    <property type="protein sequence ID" value="CAE6439657.1"/>
    <property type="molecule type" value="Genomic_DNA"/>
</dbReference>
<keyword evidence="7" id="KW-0256">Endoplasmic reticulum</keyword>
<protein>
    <recommendedName>
        <fullName evidence="4">Protein ROT1</fullName>
    </recommendedName>
    <alternativeName>
        <fullName evidence="3">Protein rot1</fullName>
    </alternativeName>
</protein>
<keyword evidence="8" id="KW-1133">Transmembrane helix</keyword>
<dbReference type="PANTHER" id="PTHR28090:SF1">
    <property type="entry name" value="PROTEIN ROT1"/>
    <property type="match status" value="1"/>
</dbReference>
<evidence type="ECO:0000256" key="4">
    <source>
        <dbReference type="ARBA" id="ARBA00017291"/>
    </source>
</evidence>
<accession>A0A8H3ARE8</accession>
<evidence type="ECO:0000256" key="1">
    <source>
        <dbReference type="ARBA" id="ARBA00004115"/>
    </source>
</evidence>
<evidence type="ECO:0000256" key="8">
    <source>
        <dbReference type="ARBA" id="ARBA00022989"/>
    </source>
</evidence>
<dbReference type="GO" id="GO:0005789">
    <property type="term" value="C:endoplasmic reticulum membrane"/>
    <property type="evidence" value="ECO:0007669"/>
    <property type="project" value="UniProtKB-SubCell"/>
</dbReference>
<dbReference type="AlphaFoldDB" id="A0A8H3ARE8"/>
<dbReference type="Proteomes" id="UP000663888">
    <property type="component" value="Unassembled WGS sequence"/>
</dbReference>
<dbReference type="PANTHER" id="PTHR28090">
    <property type="entry name" value="PROTEIN ROT1"/>
    <property type="match status" value="1"/>
</dbReference>
<evidence type="ECO:0000256" key="5">
    <source>
        <dbReference type="ARBA" id="ARBA00022692"/>
    </source>
</evidence>
<name>A0A8H3ARE8_9AGAM</name>
<keyword evidence="9" id="KW-0472">Membrane</keyword>
<evidence type="ECO:0000256" key="6">
    <source>
        <dbReference type="ARBA" id="ARBA00022729"/>
    </source>
</evidence>
<evidence type="ECO:0000256" key="9">
    <source>
        <dbReference type="ARBA" id="ARBA00023136"/>
    </source>
</evidence>
<comment type="subcellular location">
    <subcellularLocation>
        <location evidence="1">Endoplasmic reticulum membrane</location>
        <topology evidence="1">Single-pass type I membrane protein</topology>
    </subcellularLocation>
</comment>
<dbReference type="InterPro" id="IPR019623">
    <property type="entry name" value="Rot1"/>
</dbReference>
<feature type="signal peptide" evidence="10">
    <location>
        <begin position="1"/>
        <end position="20"/>
    </location>
</feature>
<keyword evidence="6 10" id="KW-0732">Signal</keyword>
<evidence type="ECO:0000313" key="11">
    <source>
        <dbReference type="EMBL" id="CAE6439657.1"/>
    </source>
</evidence>
<comment type="caution">
    <text evidence="11">The sequence shown here is derived from an EMBL/GenBank/DDBJ whole genome shotgun (WGS) entry which is preliminary data.</text>
</comment>
<dbReference type="Pfam" id="PF10681">
    <property type="entry name" value="Rot1"/>
    <property type="match status" value="1"/>
</dbReference>
<dbReference type="GO" id="GO:0006458">
    <property type="term" value="P:'de novo' protein folding"/>
    <property type="evidence" value="ECO:0007669"/>
    <property type="project" value="InterPro"/>
</dbReference>
<dbReference type="GO" id="GO:0051082">
    <property type="term" value="F:unfolded protein binding"/>
    <property type="evidence" value="ECO:0007669"/>
    <property type="project" value="TreeGrafter"/>
</dbReference>
<keyword evidence="5" id="KW-0812">Transmembrane</keyword>
<feature type="chain" id="PRO_5034484497" description="Protein ROT1" evidence="10">
    <location>
        <begin position="21"/>
        <end position="200"/>
    </location>
</feature>
<evidence type="ECO:0000313" key="12">
    <source>
        <dbReference type="Proteomes" id="UP000663888"/>
    </source>
</evidence>